<evidence type="ECO:0000256" key="5">
    <source>
        <dbReference type="ARBA" id="ARBA00022692"/>
    </source>
</evidence>
<dbReference type="PANTHER" id="PTHR30618">
    <property type="entry name" value="NCS1 FAMILY PURINE/PYRIMIDINE TRANSPORTER"/>
    <property type="match status" value="1"/>
</dbReference>
<feature type="transmembrane region" description="Helical" evidence="9">
    <location>
        <begin position="381"/>
        <end position="398"/>
    </location>
</feature>
<name>A0A1G4IXB4_9SACH</name>
<dbReference type="Pfam" id="PF02133">
    <property type="entry name" value="Transp_cyt_pur"/>
    <property type="match status" value="1"/>
</dbReference>
<keyword evidence="5 9" id="KW-0812">Transmembrane</keyword>
<keyword evidence="7 9" id="KW-0472">Membrane</keyword>
<dbReference type="EMBL" id="LT598459">
    <property type="protein sequence ID" value="SCU81710.1"/>
    <property type="molecule type" value="Genomic_DNA"/>
</dbReference>
<dbReference type="InterPro" id="IPR045225">
    <property type="entry name" value="Uracil/uridine/allantoin_perm"/>
</dbReference>
<feature type="transmembrane region" description="Helical" evidence="9">
    <location>
        <begin position="410"/>
        <end position="432"/>
    </location>
</feature>
<feature type="transmembrane region" description="Helical" evidence="9">
    <location>
        <begin position="186"/>
        <end position="202"/>
    </location>
</feature>
<feature type="transmembrane region" description="Helical" evidence="9">
    <location>
        <begin position="124"/>
        <end position="144"/>
    </location>
</feature>
<dbReference type="GO" id="GO:0005886">
    <property type="term" value="C:plasma membrane"/>
    <property type="evidence" value="ECO:0007669"/>
    <property type="project" value="TreeGrafter"/>
</dbReference>
<organism evidence="10 11">
    <name type="scientific">Lachancea dasiensis</name>
    <dbReference type="NCBI Taxonomy" id="1072105"/>
    <lineage>
        <taxon>Eukaryota</taxon>
        <taxon>Fungi</taxon>
        <taxon>Dikarya</taxon>
        <taxon>Ascomycota</taxon>
        <taxon>Saccharomycotina</taxon>
        <taxon>Saccharomycetes</taxon>
        <taxon>Saccharomycetales</taxon>
        <taxon>Saccharomycetaceae</taxon>
        <taxon>Lachancea</taxon>
    </lineage>
</organism>
<dbReference type="FunFam" id="1.10.4160.10:FF:000005">
    <property type="entry name" value="Thiamine transporter"/>
    <property type="match status" value="1"/>
</dbReference>
<feature type="transmembrane region" description="Helical" evidence="9">
    <location>
        <begin position="60"/>
        <end position="84"/>
    </location>
</feature>
<evidence type="ECO:0000256" key="1">
    <source>
        <dbReference type="ARBA" id="ARBA00004141"/>
    </source>
</evidence>
<feature type="region of interest" description="Disordered" evidence="8">
    <location>
        <begin position="559"/>
        <end position="590"/>
    </location>
</feature>
<dbReference type="GO" id="GO:1903089">
    <property type="term" value="F:5-amino-1-ribofuranosylimidazole-4-carboxamide transmembrane transporter activity"/>
    <property type="evidence" value="ECO:0007669"/>
    <property type="project" value="UniProtKB-ARBA"/>
</dbReference>
<proteinExistence type="inferred from homology"/>
<feature type="transmembrane region" description="Helical" evidence="9">
    <location>
        <begin position="285"/>
        <end position="308"/>
    </location>
</feature>
<reference evidence="11" key="1">
    <citation type="submission" date="2016-03" db="EMBL/GenBank/DDBJ databases">
        <authorList>
            <person name="Devillers H."/>
        </authorList>
    </citation>
    <scope>NUCLEOTIDE SEQUENCE [LARGE SCALE GENOMIC DNA]</scope>
</reference>
<sequence>MSVENGRNEKKPSGFTRGVNRCLQFLEVPVGERETLNVLRNPDLQPIPVKDQTWGIASNTCYWGIISFSVGTWISANAALSVGLSYAETIGTFIVGDVVTIVFTLANSYHGTDWKVGYTIAQRLVFGIYGSGLGILVRFLMSIVNYGSNAWLGGLCVNMILDSWSHHYFTLENTLSSNVAMTTKEVIGFMLFHVITALFYLMKPKSMNYFLIASCSATCAAMTCMVIYLCHKNGGVGSYFSDLETTVTGSDRSWAWVYMVSYWFGSVSPGSVNQSDYSRFATSKTAVYVGTTLALLVPTTLIPVYGVIGASTSQELYGTPFWMPMDICDYWLSDGYSSGARAATFFCGLAFLCSQISYTISNCGFAAGMDLSGVLPKYINIFRGAIFCAVLSIAVQPWNFYNSSSTFLTVMYSFGVIMTPLISVMICDNFLVRKRNYAISQAFVVHGEYYYTWGVNWRAMFAFTCGMAPGLPGLAAEANPNIQVSQGILNFYMADSFTSFLISFFVYWILCLVFPVKINIKQDDKDYYGAFTDEQARKRGLIPFSELHDSEVNEYDYHRGEDALPPYDSDGSVEADKAHEQASTEKLEDK</sequence>
<keyword evidence="3" id="KW-0813">Transport</keyword>
<dbReference type="GO" id="GO:0015888">
    <property type="term" value="P:thiamine transport"/>
    <property type="evidence" value="ECO:0007669"/>
    <property type="project" value="UniProtKB-ARBA"/>
</dbReference>
<feature type="transmembrane region" description="Helical" evidence="9">
    <location>
        <begin position="90"/>
        <end position="112"/>
    </location>
</feature>
<keyword evidence="6 9" id="KW-1133">Transmembrane helix</keyword>
<feature type="compositionally biased region" description="Basic and acidic residues" evidence="8">
    <location>
        <begin position="574"/>
        <end position="590"/>
    </location>
</feature>
<dbReference type="AlphaFoldDB" id="A0A1G4IXB4"/>
<evidence type="ECO:0000256" key="4">
    <source>
        <dbReference type="ARBA" id="ARBA00022553"/>
    </source>
</evidence>
<feature type="transmembrane region" description="Helical" evidence="9">
    <location>
        <begin position="209"/>
        <end position="229"/>
    </location>
</feature>
<dbReference type="GO" id="GO:0015205">
    <property type="term" value="F:nucleobase transmembrane transporter activity"/>
    <property type="evidence" value="ECO:0007669"/>
    <property type="project" value="TreeGrafter"/>
</dbReference>
<protein>
    <submittedName>
        <fullName evidence="10">LADA_0C00606g1_1</fullName>
    </submittedName>
</protein>
<evidence type="ECO:0000256" key="9">
    <source>
        <dbReference type="SAM" id="Phobius"/>
    </source>
</evidence>
<dbReference type="NCBIfam" id="TIGR00800">
    <property type="entry name" value="ncs1"/>
    <property type="match status" value="1"/>
</dbReference>
<feature type="transmembrane region" description="Helical" evidence="9">
    <location>
        <begin position="453"/>
        <end position="476"/>
    </location>
</feature>
<keyword evidence="11" id="KW-1185">Reference proteome</keyword>
<dbReference type="CDD" id="cd11482">
    <property type="entry name" value="SLC-NCS1sbd_NRT1-like"/>
    <property type="match status" value="1"/>
</dbReference>
<evidence type="ECO:0000256" key="2">
    <source>
        <dbReference type="ARBA" id="ARBA00008974"/>
    </source>
</evidence>
<evidence type="ECO:0000256" key="6">
    <source>
        <dbReference type="ARBA" id="ARBA00022989"/>
    </source>
</evidence>
<comment type="subcellular location">
    <subcellularLocation>
        <location evidence="1">Membrane</location>
        <topology evidence="1">Multi-pass membrane protein</topology>
    </subcellularLocation>
</comment>
<dbReference type="PANTHER" id="PTHR30618:SF15">
    <property type="entry name" value="NICOTINAMIDE RIBOSIDE TRANSPORTER 1-RELATED"/>
    <property type="match status" value="1"/>
</dbReference>
<feature type="transmembrane region" description="Helical" evidence="9">
    <location>
        <begin position="340"/>
        <end position="360"/>
    </location>
</feature>
<gene>
    <name evidence="10" type="ORF">LADA_0C00606G</name>
</gene>
<dbReference type="OrthoDB" id="2018619at2759"/>
<evidence type="ECO:0000313" key="11">
    <source>
        <dbReference type="Proteomes" id="UP000190274"/>
    </source>
</evidence>
<keyword evidence="4" id="KW-0597">Phosphoprotein</keyword>
<dbReference type="InterPro" id="IPR001248">
    <property type="entry name" value="Pur-cyt_permease"/>
</dbReference>
<feature type="transmembrane region" description="Helical" evidence="9">
    <location>
        <begin position="253"/>
        <end position="273"/>
    </location>
</feature>
<evidence type="ECO:0000256" key="7">
    <source>
        <dbReference type="ARBA" id="ARBA00023136"/>
    </source>
</evidence>
<evidence type="ECO:0000256" key="8">
    <source>
        <dbReference type="SAM" id="MobiDB-lite"/>
    </source>
</evidence>
<dbReference type="InterPro" id="IPR012681">
    <property type="entry name" value="NCS1"/>
</dbReference>
<evidence type="ECO:0000256" key="3">
    <source>
        <dbReference type="ARBA" id="ARBA00022448"/>
    </source>
</evidence>
<comment type="similarity">
    <text evidence="2">Belongs to the purine-cytosine permease (2.A.39) family.</text>
</comment>
<dbReference type="Proteomes" id="UP000190274">
    <property type="component" value="Chromosome C"/>
</dbReference>
<feature type="transmembrane region" description="Helical" evidence="9">
    <location>
        <begin position="496"/>
        <end position="516"/>
    </location>
</feature>
<dbReference type="Gene3D" id="1.10.4160.10">
    <property type="entry name" value="Hydantoin permease"/>
    <property type="match status" value="1"/>
</dbReference>
<accession>A0A1G4IXB4</accession>
<evidence type="ECO:0000313" key="10">
    <source>
        <dbReference type="EMBL" id="SCU81710.1"/>
    </source>
</evidence>